<dbReference type="PROSITE" id="PS51819">
    <property type="entry name" value="VOC"/>
    <property type="match status" value="1"/>
</dbReference>
<evidence type="ECO:0000313" key="5">
    <source>
        <dbReference type="Proteomes" id="UP000002019"/>
    </source>
</evidence>
<dbReference type="Proteomes" id="UP000002019">
    <property type="component" value="Chromosome"/>
</dbReference>
<dbReference type="PANTHER" id="PTHR43048:SF3">
    <property type="entry name" value="METHYLMALONYL-COA EPIMERASE, MITOCHONDRIAL"/>
    <property type="match status" value="1"/>
</dbReference>
<dbReference type="EC" id="5.1.99.1" evidence="4"/>
<dbReference type="CDD" id="cd07249">
    <property type="entry name" value="MMCE"/>
    <property type="match status" value="1"/>
</dbReference>
<dbReference type="eggNOG" id="COG0346">
    <property type="taxonomic scope" value="Bacteria"/>
</dbReference>
<evidence type="ECO:0000256" key="2">
    <source>
        <dbReference type="ARBA" id="ARBA00022723"/>
    </source>
</evidence>
<dbReference type="Pfam" id="PF13669">
    <property type="entry name" value="Glyoxalase_4"/>
    <property type="match status" value="1"/>
</dbReference>
<name>B0VFE8_CLOAI</name>
<dbReference type="OrthoDB" id="332982at2"/>
<feature type="domain" description="VOC" evidence="3">
    <location>
        <begin position="4"/>
        <end position="131"/>
    </location>
</feature>
<protein>
    <submittedName>
        <fullName evidence="4">Methylmalonyl-CoA epimerase</fullName>
        <ecNumber evidence="4">5.1.99.1</ecNumber>
    </submittedName>
</protein>
<comment type="similarity">
    <text evidence="1">Belongs to the methylmalonyl-CoA epimerase family.</text>
</comment>
<dbReference type="RefSeq" id="WP_015424061.1">
    <property type="nucleotide sequence ID" value="NC_020449.1"/>
</dbReference>
<dbReference type="STRING" id="459349.CLOAM0294"/>
<keyword evidence="2" id="KW-0479">Metal-binding</keyword>
<dbReference type="GO" id="GO:0046491">
    <property type="term" value="P:L-methylmalonyl-CoA metabolic process"/>
    <property type="evidence" value="ECO:0007669"/>
    <property type="project" value="TreeGrafter"/>
</dbReference>
<dbReference type="InterPro" id="IPR037523">
    <property type="entry name" value="VOC_core"/>
</dbReference>
<keyword evidence="4" id="KW-0413">Isomerase</keyword>
<accession>B0VFE8</accession>
<organism evidence="4 5">
    <name type="scientific">Cloacimonas acidaminovorans (strain Evry)</name>
    <dbReference type="NCBI Taxonomy" id="459349"/>
    <lineage>
        <taxon>Bacteria</taxon>
        <taxon>Pseudomonadati</taxon>
        <taxon>Candidatus Cloacimonadota</taxon>
        <taxon>Candidatus Cloacimonadia</taxon>
        <taxon>Candidatus Cloacimonadales</taxon>
        <taxon>Candidatus Cloacimonadaceae</taxon>
        <taxon>Candidatus Cloacimonas</taxon>
    </lineage>
</organism>
<dbReference type="GO" id="GO:0004493">
    <property type="term" value="F:methylmalonyl-CoA epimerase activity"/>
    <property type="evidence" value="ECO:0007669"/>
    <property type="project" value="UniProtKB-EC"/>
</dbReference>
<dbReference type="NCBIfam" id="TIGR03081">
    <property type="entry name" value="metmalonyl_epim"/>
    <property type="match status" value="1"/>
</dbReference>
<dbReference type="InterPro" id="IPR029068">
    <property type="entry name" value="Glyas_Bleomycin-R_OHBP_Dase"/>
</dbReference>
<dbReference type="Gene3D" id="3.10.180.10">
    <property type="entry name" value="2,3-Dihydroxybiphenyl 1,2-Dioxygenase, domain 1"/>
    <property type="match status" value="1"/>
</dbReference>
<evidence type="ECO:0000256" key="1">
    <source>
        <dbReference type="ARBA" id="ARBA00009308"/>
    </source>
</evidence>
<dbReference type="PANTHER" id="PTHR43048">
    <property type="entry name" value="METHYLMALONYL-COA EPIMERASE"/>
    <property type="match status" value="1"/>
</dbReference>
<keyword evidence="5" id="KW-1185">Reference proteome</keyword>
<dbReference type="AlphaFoldDB" id="B0VFE8"/>
<evidence type="ECO:0000259" key="3">
    <source>
        <dbReference type="PROSITE" id="PS51819"/>
    </source>
</evidence>
<reference evidence="4 5" key="1">
    <citation type="journal article" date="2008" name="J. Bacteriol.">
        <title>'Candidatus Cloacamonas acidaminovorans': genome sequence reconstruction provides a first glimpse of a new bacterial division.</title>
        <authorList>
            <person name="Pelletier E."/>
            <person name="Kreimeyer A."/>
            <person name="Bocs S."/>
            <person name="Rouy Z."/>
            <person name="Gyapay G."/>
            <person name="Chouari R."/>
            <person name="Riviere D."/>
            <person name="Ganesan A."/>
            <person name="Daegelen P."/>
            <person name="Sghir A."/>
            <person name="Cohen G.N."/>
            <person name="Medigue C."/>
            <person name="Weissenbach J."/>
            <person name="Le Paslier D."/>
        </authorList>
    </citation>
    <scope>NUCLEOTIDE SEQUENCE [LARGE SCALE GENOMIC DNA]</scope>
    <source>
        <strain evidence="5">Evry</strain>
    </source>
</reference>
<dbReference type="HOGENOM" id="CLU_046006_5_2_0"/>
<dbReference type="SUPFAM" id="SSF54593">
    <property type="entry name" value="Glyoxalase/Bleomycin resistance protein/Dihydroxybiphenyl dioxygenase"/>
    <property type="match status" value="1"/>
</dbReference>
<dbReference type="KEGG" id="caci:CLOAM0294"/>
<dbReference type="InterPro" id="IPR017515">
    <property type="entry name" value="MeMalonyl-CoA_epimerase"/>
</dbReference>
<proteinExistence type="inferred from homology"/>
<dbReference type="InterPro" id="IPR051785">
    <property type="entry name" value="MMCE/EMCE_epimerase"/>
</dbReference>
<dbReference type="EMBL" id="CU466930">
    <property type="protein sequence ID" value="CAO80200.1"/>
    <property type="molecule type" value="Genomic_DNA"/>
</dbReference>
<dbReference type="GO" id="GO:0046872">
    <property type="term" value="F:metal ion binding"/>
    <property type="evidence" value="ECO:0007669"/>
    <property type="project" value="UniProtKB-KW"/>
</dbReference>
<evidence type="ECO:0000313" key="4">
    <source>
        <dbReference type="EMBL" id="CAO80200.1"/>
    </source>
</evidence>
<gene>
    <name evidence="4" type="primary">mce</name>
    <name evidence="4" type="ordered locus">CLOAM0294</name>
</gene>
<sequence length="133" mass="14595">MLKHISHIGIAVKDLEAGIAFYEKLGLKLEGIEEVPSQKVKVAFFPCGETRIELLCPTSEESPIAKFIEKKGEGIQHIAFAVDDIEASLKRANELGLALIDKEPRPGAHHSDIAFLHPKSALGVLIEFCQEHS</sequence>